<evidence type="ECO:0000313" key="2">
    <source>
        <dbReference type="EMBL" id="MBK3516109.1"/>
    </source>
</evidence>
<evidence type="ECO:0000259" key="1">
    <source>
        <dbReference type="Pfam" id="PF00884"/>
    </source>
</evidence>
<protein>
    <submittedName>
        <fullName evidence="2">Sulfatase-like hydrolase/transferase</fullName>
    </submittedName>
</protein>
<comment type="caution">
    <text evidence="2">The sequence shown here is derived from an EMBL/GenBank/DDBJ whole genome shotgun (WGS) entry which is preliminary data.</text>
</comment>
<keyword evidence="3" id="KW-1185">Reference proteome</keyword>
<dbReference type="InterPro" id="IPR052701">
    <property type="entry name" value="GAG_Ulvan_Degrading_Sulfatases"/>
</dbReference>
<dbReference type="Gene3D" id="3.40.720.10">
    <property type="entry name" value="Alkaline Phosphatase, subunit A"/>
    <property type="match status" value="1"/>
</dbReference>
<dbReference type="PANTHER" id="PTHR43751">
    <property type="entry name" value="SULFATASE"/>
    <property type="match status" value="1"/>
</dbReference>
<name>A0ABS1HFY8_9BACT</name>
<reference evidence="2 3" key="1">
    <citation type="submission" date="2021-01" db="EMBL/GenBank/DDBJ databases">
        <title>Carboxyliciviraga sp.nov., isolated from coastal sediments.</title>
        <authorList>
            <person name="Lu D."/>
            <person name="Zhang T."/>
        </authorList>
    </citation>
    <scope>NUCLEOTIDE SEQUENCE [LARGE SCALE GENOMIC DNA]</scope>
    <source>
        <strain evidence="2 3">N1Y132</strain>
    </source>
</reference>
<dbReference type="InterPro" id="IPR000917">
    <property type="entry name" value="Sulfatase_N"/>
</dbReference>
<proteinExistence type="predicted"/>
<accession>A0ABS1HFY8</accession>
<feature type="domain" description="Sulfatase N-terminal" evidence="1">
    <location>
        <begin position="10"/>
        <end position="60"/>
    </location>
</feature>
<gene>
    <name evidence="2" type="ORF">JIV24_02070</name>
</gene>
<dbReference type="Proteomes" id="UP000605676">
    <property type="component" value="Unassembled WGS sequence"/>
</dbReference>
<dbReference type="PANTHER" id="PTHR43751:SF7">
    <property type="entry name" value="ARYLSULPHATASE A"/>
    <property type="match status" value="1"/>
</dbReference>
<dbReference type="InterPro" id="IPR017850">
    <property type="entry name" value="Alkaline_phosphatase_core_sf"/>
</dbReference>
<dbReference type="SUPFAM" id="SSF53649">
    <property type="entry name" value="Alkaline phosphatase-like"/>
    <property type="match status" value="1"/>
</dbReference>
<evidence type="ECO:0000313" key="3">
    <source>
        <dbReference type="Proteomes" id="UP000605676"/>
    </source>
</evidence>
<dbReference type="EMBL" id="JAENRR010000003">
    <property type="protein sequence ID" value="MBK3516109.1"/>
    <property type="molecule type" value="Genomic_DNA"/>
</dbReference>
<sequence>MEKIGNHTPAGFLRGGKYSLFEAGTRVPFITYWKGTIQPGVSDALVCQIDLLASIAKLVGAKETNTDSEELLDVMIGESHKGRESLVIEANTKTALRKGEWLMIPPYDGPAKNKWVNIELGNSNHYQLYNLAKDIGQQINLAENEPVKLKEMIESYKLLRGDLNLKTQELELK</sequence>
<dbReference type="RefSeq" id="WP_200463342.1">
    <property type="nucleotide sequence ID" value="NZ_JAENRR010000003.1"/>
</dbReference>
<organism evidence="2 3">
    <name type="scientific">Carboxylicivirga marina</name>
    <dbReference type="NCBI Taxonomy" id="2800988"/>
    <lineage>
        <taxon>Bacteria</taxon>
        <taxon>Pseudomonadati</taxon>
        <taxon>Bacteroidota</taxon>
        <taxon>Bacteroidia</taxon>
        <taxon>Marinilabiliales</taxon>
        <taxon>Marinilabiliaceae</taxon>
        <taxon>Carboxylicivirga</taxon>
    </lineage>
</organism>
<dbReference type="Gene3D" id="3.30.1120.10">
    <property type="match status" value="1"/>
</dbReference>
<dbReference type="Pfam" id="PF00884">
    <property type="entry name" value="Sulfatase"/>
    <property type="match status" value="1"/>
</dbReference>